<name>A0ABW6KK95_9ACTN</name>
<accession>A0ABW6KK95</accession>
<proteinExistence type="predicted"/>
<protein>
    <submittedName>
        <fullName evidence="2">Uncharacterized protein</fullName>
    </submittedName>
</protein>
<gene>
    <name evidence="2" type="ORF">ACFYNZ_02155</name>
</gene>
<evidence type="ECO:0000256" key="1">
    <source>
        <dbReference type="SAM" id="MobiDB-lite"/>
    </source>
</evidence>
<dbReference type="RefSeq" id="WP_388342236.1">
    <property type="nucleotide sequence ID" value="NZ_JBIAFJ010000001.1"/>
</dbReference>
<sequence>MSPGDAPGRAARERTTTGWAAAVRGPWTVARAVATVLLGPTDVTASVLDRANATPRFTRGGTGRTYARKRSHNLG</sequence>
<dbReference type="Proteomes" id="UP001601197">
    <property type="component" value="Unassembled WGS sequence"/>
</dbReference>
<keyword evidence="3" id="KW-1185">Reference proteome</keyword>
<comment type="caution">
    <text evidence="2">The sequence shown here is derived from an EMBL/GenBank/DDBJ whole genome shotgun (WGS) entry which is preliminary data.</text>
</comment>
<reference evidence="2 3" key="1">
    <citation type="submission" date="2024-10" db="EMBL/GenBank/DDBJ databases">
        <title>The Natural Products Discovery Center: Release of the First 8490 Sequenced Strains for Exploring Actinobacteria Biosynthetic Diversity.</title>
        <authorList>
            <person name="Kalkreuter E."/>
            <person name="Kautsar S.A."/>
            <person name="Yang D."/>
            <person name="Bader C.D."/>
            <person name="Teijaro C.N."/>
            <person name="Fluegel L."/>
            <person name="Davis C.M."/>
            <person name="Simpson J.R."/>
            <person name="Lauterbach L."/>
            <person name="Steele A.D."/>
            <person name="Gui C."/>
            <person name="Meng S."/>
            <person name="Li G."/>
            <person name="Viehrig K."/>
            <person name="Ye F."/>
            <person name="Su P."/>
            <person name="Kiefer A.F."/>
            <person name="Nichols A."/>
            <person name="Cepeda A.J."/>
            <person name="Yan W."/>
            <person name="Fan B."/>
            <person name="Jiang Y."/>
            <person name="Adhikari A."/>
            <person name="Zheng C.-J."/>
            <person name="Schuster L."/>
            <person name="Cowan T.M."/>
            <person name="Smanski M.J."/>
            <person name="Chevrette M.G."/>
            <person name="De Carvalho L.P.S."/>
            <person name="Shen B."/>
        </authorList>
    </citation>
    <scope>NUCLEOTIDE SEQUENCE [LARGE SCALE GENOMIC DNA]</scope>
    <source>
        <strain evidence="2 3">NPDC007147</strain>
    </source>
</reference>
<feature type="region of interest" description="Disordered" evidence="1">
    <location>
        <begin position="55"/>
        <end position="75"/>
    </location>
</feature>
<evidence type="ECO:0000313" key="3">
    <source>
        <dbReference type="Proteomes" id="UP001601197"/>
    </source>
</evidence>
<organism evidence="2 3">
    <name type="scientific">Streptomyces kebangsaanensis</name>
    <dbReference type="NCBI Taxonomy" id="864058"/>
    <lineage>
        <taxon>Bacteria</taxon>
        <taxon>Bacillati</taxon>
        <taxon>Actinomycetota</taxon>
        <taxon>Actinomycetes</taxon>
        <taxon>Kitasatosporales</taxon>
        <taxon>Streptomycetaceae</taxon>
        <taxon>Streptomyces</taxon>
    </lineage>
</organism>
<evidence type="ECO:0000313" key="2">
    <source>
        <dbReference type="EMBL" id="MFE9168323.1"/>
    </source>
</evidence>
<feature type="compositionally biased region" description="Basic residues" evidence="1">
    <location>
        <begin position="66"/>
        <end position="75"/>
    </location>
</feature>
<dbReference type="EMBL" id="JBIAFJ010000001">
    <property type="protein sequence ID" value="MFE9168323.1"/>
    <property type="molecule type" value="Genomic_DNA"/>
</dbReference>